<evidence type="ECO:0000313" key="4">
    <source>
        <dbReference type="Proteomes" id="UP000663879"/>
    </source>
</evidence>
<feature type="coiled-coil region" evidence="2">
    <location>
        <begin position="5"/>
        <end position="57"/>
    </location>
</feature>
<gene>
    <name evidence="3" type="ORF">OXX778_LOCUS10034</name>
</gene>
<dbReference type="PANTHER" id="PTHR24373">
    <property type="entry name" value="SLIT RELATED LEUCINE-RICH REPEAT NEURONAL PROTEIN"/>
    <property type="match status" value="1"/>
</dbReference>
<dbReference type="PANTHER" id="PTHR24373:SF275">
    <property type="entry name" value="TIR DOMAIN-CONTAINING PROTEIN"/>
    <property type="match status" value="1"/>
</dbReference>
<sequence length="583" mass="68782">MSRIKKNVIDNLDELIRQIEKETDAKLLTQNHQDVNAEQINMNRAKLIENIQKMKEKILDEMQSKGGENDISKNYVSCFFIPNYGRKVKFFLDSHPGKLVILKKSMSQRSIQLIREIMNESISTNFILHYEDDFNKYLEVKVISSILENTTCDECTLDLSNIDQNILNSLSLDIRKSINEDQFNHIGDIINLKELKILEFLFEFQESLNPKWFNKFEWVERLTIIGSKIKVLNNQNFSSLKNLKELYFNNIFPELIYQDAFEGLINLEVLSIDSSNFCFLYKINLSSCKTLRKVILKRNFSVAFNDQILSETLTELILLENTLVSLNEKTFNNLKNLQILVIKCKKRIEDSQRTFINKNTFKDLFNLKVLNLEHCNFSSSENSIYFNDLTNLEYLSLNFNTINDFDLSNLNNLVNLEYLDLGNNSKSIDLNQVELPRLKFLQLNNNPLPKLSNFSNLKGVYFSSIRNLEENYFNFMNCLEFVKLEFRFDQVLNENHVSGLRDMLFFEVKFSNEVHLTEKRCNELNQIFKGRVQNEIYYKTINGLIFKNFDLESEYGYFRDIIELQNIAKEYVLTYCDLNKEFF</sequence>
<dbReference type="SUPFAM" id="SSF52058">
    <property type="entry name" value="L domain-like"/>
    <property type="match status" value="1"/>
</dbReference>
<comment type="caution">
    <text evidence="3">The sequence shown here is derived from an EMBL/GenBank/DDBJ whole genome shotgun (WGS) entry which is preliminary data.</text>
</comment>
<name>A0A813Y098_9BILA</name>
<dbReference type="PROSITE" id="PS51450">
    <property type="entry name" value="LRR"/>
    <property type="match status" value="1"/>
</dbReference>
<dbReference type="InterPro" id="IPR050328">
    <property type="entry name" value="Dev_Immune_Receptor"/>
</dbReference>
<dbReference type="Gene3D" id="3.80.10.10">
    <property type="entry name" value="Ribonuclease Inhibitor"/>
    <property type="match status" value="2"/>
</dbReference>
<keyword evidence="4" id="KW-1185">Reference proteome</keyword>
<keyword evidence="2" id="KW-0175">Coiled coil</keyword>
<organism evidence="3 4">
    <name type="scientific">Brachionus calyciflorus</name>
    <dbReference type="NCBI Taxonomy" id="104777"/>
    <lineage>
        <taxon>Eukaryota</taxon>
        <taxon>Metazoa</taxon>
        <taxon>Spiralia</taxon>
        <taxon>Gnathifera</taxon>
        <taxon>Rotifera</taxon>
        <taxon>Eurotatoria</taxon>
        <taxon>Monogononta</taxon>
        <taxon>Pseudotrocha</taxon>
        <taxon>Ploima</taxon>
        <taxon>Brachionidae</taxon>
        <taxon>Brachionus</taxon>
    </lineage>
</organism>
<dbReference type="EMBL" id="CAJNOC010001541">
    <property type="protein sequence ID" value="CAF0873150.1"/>
    <property type="molecule type" value="Genomic_DNA"/>
</dbReference>
<dbReference type="OrthoDB" id="676979at2759"/>
<evidence type="ECO:0000313" key="3">
    <source>
        <dbReference type="EMBL" id="CAF0873150.1"/>
    </source>
</evidence>
<evidence type="ECO:0000256" key="1">
    <source>
        <dbReference type="ARBA" id="ARBA00022729"/>
    </source>
</evidence>
<evidence type="ECO:0000256" key="2">
    <source>
        <dbReference type="SAM" id="Coils"/>
    </source>
</evidence>
<proteinExistence type="predicted"/>
<accession>A0A813Y098</accession>
<keyword evidence="1" id="KW-0732">Signal</keyword>
<dbReference type="InterPro" id="IPR032675">
    <property type="entry name" value="LRR_dom_sf"/>
</dbReference>
<dbReference type="AlphaFoldDB" id="A0A813Y098"/>
<dbReference type="SMART" id="SM00365">
    <property type="entry name" value="LRR_SD22"/>
    <property type="match status" value="3"/>
</dbReference>
<reference evidence="3" key="1">
    <citation type="submission" date="2021-02" db="EMBL/GenBank/DDBJ databases">
        <authorList>
            <person name="Nowell W R."/>
        </authorList>
    </citation>
    <scope>NUCLEOTIDE SEQUENCE</scope>
    <source>
        <strain evidence="3">Ploen Becks lab</strain>
    </source>
</reference>
<dbReference type="InterPro" id="IPR001611">
    <property type="entry name" value="Leu-rich_rpt"/>
</dbReference>
<dbReference type="Proteomes" id="UP000663879">
    <property type="component" value="Unassembled WGS sequence"/>
</dbReference>
<protein>
    <submittedName>
        <fullName evidence="3">Uncharacterized protein</fullName>
    </submittedName>
</protein>